<proteinExistence type="predicted"/>
<evidence type="ECO:0000313" key="2">
    <source>
        <dbReference type="Proteomes" id="UP000070133"/>
    </source>
</evidence>
<accession>A0A139HH86</accession>
<dbReference type="SUPFAM" id="SSF51197">
    <property type="entry name" value="Clavaminate synthase-like"/>
    <property type="match status" value="1"/>
</dbReference>
<dbReference type="AlphaFoldDB" id="A0A139HH86"/>
<gene>
    <name evidence="1" type="ORF">AC578_2148</name>
</gene>
<evidence type="ECO:0000313" key="1">
    <source>
        <dbReference type="EMBL" id="KXT01844.1"/>
    </source>
</evidence>
<sequence>MSRVPMTLRRLKHKKAQIRKRTLRLAKKTSQGCPLNGLLTQPEMFCFPSTCAKISISTSRDQLPLASESMGCSSINTATLLTTLSAFCNILSSKSDVFEKNDNQVRAGSHTEGFNQIMVSGHDRWSPSPVPYRKTRGRHTYRRHCSRHAGELLARWTNYNIESTVDRVVEPPTQSNTQPARCSIPYSCHPHHDSMIHATLRTHTAENPIKYEPVNCGRPPSIQ</sequence>
<name>A0A139HH86_9PEZI</name>
<dbReference type="STRING" id="321146.A0A139HH86"/>
<dbReference type="EMBL" id="LFZN01000049">
    <property type="protein sequence ID" value="KXT01844.1"/>
    <property type="molecule type" value="Genomic_DNA"/>
</dbReference>
<reference evidence="1 2" key="1">
    <citation type="submission" date="2015-07" db="EMBL/GenBank/DDBJ databases">
        <title>Comparative genomics of the Sigatoka disease complex on banana suggests a link between parallel evolutionary changes in Pseudocercospora fijiensis and Pseudocercospora eumusae and increased virulence on the banana host.</title>
        <authorList>
            <person name="Chang T.-C."/>
            <person name="Salvucci A."/>
            <person name="Crous P.W."/>
            <person name="Stergiopoulos I."/>
        </authorList>
    </citation>
    <scope>NUCLEOTIDE SEQUENCE [LARGE SCALE GENOMIC DNA]</scope>
    <source>
        <strain evidence="1 2">CBS 114824</strain>
    </source>
</reference>
<dbReference type="InterPro" id="IPR027443">
    <property type="entry name" value="IPNS-like_sf"/>
</dbReference>
<organism evidence="1 2">
    <name type="scientific">Pseudocercospora eumusae</name>
    <dbReference type="NCBI Taxonomy" id="321146"/>
    <lineage>
        <taxon>Eukaryota</taxon>
        <taxon>Fungi</taxon>
        <taxon>Dikarya</taxon>
        <taxon>Ascomycota</taxon>
        <taxon>Pezizomycotina</taxon>
        <taxon>Dothideomycetes</taxon>
        <taxon>Dothideomycetidae</taxon>
        <taxon>Mycosphaerellales</taxon>
        <taxon>Mycosphaerellaceae</taxon>
        <taxon>Pseudocercospora</taxon>
    </lineage>
</organism>
<dbReference type="Proteomes" id="UP000070133">
    <property type="component" value="Unassembled WGS sequence"/>
</dbReference>
<dbReference type="Gene3D" id="2.60.120.330">
    <property type="entry name" value="B-lactam Antibiotic, Isopenicillin N Synthase, Chain"/>
    <property type="match status" value="1"/>
</dbReference>
<comment type="caution">
    <text evidence="1">The sequence shown here is derived from an EMBL/GenBank/DDBJ whole genome shotgun (WGS) entry which is preliminary data.</text>
</comment>
<protein>
    <submittedName>
        <fullName evidence="1">Uncharacterized protein</fullName>
    </submittedName>
</protein>
<keyword evidence="2" id="KW-1185">Reference proteome</keyword>